<keyword evidence="1" id="KW-0812">Transmembrane</keyword>
<evidence type="ECO:0000256" key="1">
    <source>
        <dbReference type="SAM" id="Phobius"/>
    </source>
</evidence>
<proteinExistence type="predicted"/>
<sequence>MSSSVAAGRQLAQRVVIHQIAVTLLLALICLLSGPQASAGALVGGMATLLGGVAAAAVMFTGGVPGGAGWLMRLLLGTMLKWSVVVVGLYLAIAIWKLPAPAVLAGAAMAAAAFLLAARQWNRGRTA</sequence>
<dbReference type="RefSeq" id="WP_165782365.1">
    <property type="nucleotide sequence ID" value="NZ_NPZB01000001.1"/>
</dbReference>
<feature type="transmembrane region" description="Helical" evidence="1">
    <location>
        <begin position="79"/>
        <end position="96"/>
    </location>
</feature>
<evidence type="ECO:0000313" key="2">
    <source>
        <dbReference type="EMBL" id="PNS08999.1"/>
    </source>
</evidence>
<gene>
    <name evidence="2" type="ORF">Lysil_0628</name>
</gene>
<name>A0A2K1Q1T7_9GAMM</name>
<feature type="transmembrane region" description="Helical" evidence="1">
    <location>
        <begin position="102"/>
        <end position="118"/>
    </location>
</feature>
<evidence type="ECO:0000313" key="3">
    <source>
        <dbReference type="Proteomes" id="UP000236220"/>
    </source>
</evidence>
<organism evidence="2 3">
    <name type="scientific">Solilutibacter silvestris</name>
    <dbReference type="NCBI Taxonomy" id="1645665"/>
    <lineage>
        <taxon>Bacteria</taxon>
        <taxon>Pseudomonadati</taxon>
        <taxon>Pseudomonadota</taxon>
        <taxon>Gammaproteobacteria</taxon>
        <taxon>Lysobacterales</taxon>
        <taxon>Lysobacteraceae</taxon>
        <taxon>Solilutibacter</taxon>
    </lineage>
</organism>
<keyword evidence="1" id="KW-1133">Transmembrane helix</keyword>
<reference evidence="2 3" key="1">
    <citation type="submission" date="2017-08" db="EMBL/GenBank/DDBJ databases">
        <title>Lysobacter sylvestris genome.</title>
        <authorList>
            <person name="Zhang D.-C."/>
            <person name="Albuquerque L."/>
            <person name="Franca L."/>
            <person name="Froufe H.J.C."/>
            <person name="Barroso C."/>
            <person name="Egas C."/>
            <person name="Da Costa M."/>
            <person name="Margesin R."/>
        </authorList>
    </citation>
    <scope>NUCLEOTIDE SEQUENCE [LARGE SCALE GENOMIC DNA]</scope>
    <source>
        <strain evidence="2 3">AM20-91</strain>
    </source>
</reference>
<accession>A0A2K1Q1T7</accession>
<protein>
    <submittedName>
        <fullName evidence="2">ATP synthase I chain</fullName>
    </submittedName>
</protein>
<keyword evidence="3" id="KW-1185">Reference proteome</keyword>
<feature type="transmembrane region" description="Helical" evidence="1">
    <location>
        <begin position="49"/>
        <end position="72"/>
    </location>
</feature>
<keyword evidence="1" id="KW-0472">Membrane</keyword>
<comment type="caution">
    <text evidence="2">The sequence shown here is derived from an EMBL/GenBank/DDBJ whole genome shotgun (WGS) entry which is preliminary data.</text>
</comment>
<dbReference type="EMBL" id="NPZB01000001">
    <property type="protein sequence ID" value="PNS08999.1"/>
    <property type="molecule type" value="Genomic_DNA"/>
</dbReference>
<dbReference type="AlphaFoldDB" id="A0A2K1Q1T7"/>
<dbReference type="Proteomes" id="UP000236220">
    <property type="component" value="Unassembled WGS sequence"/>
</dbReference>